<dbReference type="GO" id="GO:0000287">
    <property type="term" value="F:magnesium ion binding"/>
    <property type="evidence" value="ECO:0007669"/>
    <property type="project" value="InterPro"/>
</dbReference>
<gene>
    <name evidence="3" type="primary">comB</name>
    <name evidence="3" type="ORF">HALOF300_02292</name>
</gene>
<proteinExistence type="predicted"/>
<accession>A0A7M4DJI5</accession>
<evidence type="ECO:0000256" key="1">
    <source>
        <dbReference type="ARBA" id="ARBA00021948"/>
    </source>
</evidence>
<dbReference type="InterPro" id="IPR036702">
    <property type="entry name" value="ComB-like_sf"/>
</dbReference>
<feature type="region of interest" description="Disordered" evidence="2">
    <location>
        <begin position="268"/>
        <end position="302"/>
    </location>
</feature>
<evidence type="ECO:0000313" key="4">
    <source>
        <dbReference type="Proteomes" id="UP000419743"/>
    </source>
</evidence>
<dbReference type="Pfam" id="PF04029">
    <property type="entry name" value="2-ph_phosp"/>
    <property type="match status" value="1"/>
</dbReference>
<dbReference type="AlphaFoldDB" id="A0A7M4DJI5"/>
<organism evidence="3 4">
    <name type="scientific">Occultella aeris</name>
    <dbReference type="NCBI Taxonomy" id="2761496"/>
    <lineage>
        <taxon>Bacteria</taxon>
        <taxon>Bacillati</taxon>
        <taxon>Actinomycetota</taxon>
        <taxon>Actinomycetes</taxon>
        <taxon>Micrococcales</taxon>
        <taxon>Ruaniaceae</taxon>
        <taxon>Occultella</taxon>
    </lineage>
</organism>
<dbReference type="RefSeq" id="WP_156741057.1">
    <property type="nucleotide sequence ID" value="NZ_CACRYJ010000032.1"/>
</dbReference>
<dbReference type="InterPro" id="IPR005238">
    <property type="entry name" value="ComB-like"/>
</dbReference>
<keyword evidence="4" id="KW-1185">Reference proteome</keyword>
<sequence length="302" mass="30687">MTPNAAHTQADARVRFEWGRAGATLIRRGEIAVVVDVLSFSTAVSVAADRGITVLPYPWARADAAEYALRHDAQPAVHRDDAGPDRITLAPGSLRRAEGVRRVVLPSPNGATISFSLHSAGAQVVAGCLRNAAAVGRWAATRGVGILVVAAGERWPDDTLRPAVEDLWGAGAVIDAVAEALPDGGGAAASAGAPGVCSPEARVARAAFLEARAAADDAGWPALLADLASGRELVAAGHGEDVRIAAEVGGSDVVPLLAGALAEGHGFTPADPAPLTRTVDGHARDPHVGSGERGGIRRATPS</sequence>
<dbReference type="GO" id="GO:0050532">
    <property type="term" value="F:2-phosphosulfolactate phosphatase activity"/>
    <property type="evidence" value="ECO:0007669"/>
    <property type="project" value="InterPro"/>
</dbReference>
<name>A0A7M4DJI5_9MICO</name>
<protein>
    <recommendedName>
        <fullName evidence="1">Probable 2-phosphosulfolactate phosphatase</fullName>
    </recommendedName>
</protein>
<evidence type="ECO:0000313" key="3">
    <source>
        <dbReference type="EMBL" id="VZO37203.1"/>
    </source>
</evidence>
<reference evidence="3 4" key="1">
    <citation type="submission" date="2019-11" db="EMBL/GenBank/DDBJ databases">
        <authorList>
            <person name="Criscuolo A."/>
        </authorList>
    </citation>
    <scope>NUCLEOTIDE SEQUENCE [LARGE SCALE GENOMIC DNA]</scope>
    <source>
        <strain evidence="3">CIP111667</strain>
    </source>
</reference>
<comment type="caution">
    <text evidence="3">The sequence shown here is derived from an EMBL/GenBank/DDBJ whole genome shotgun (WGS) entry which is preliminary data.</text>
</comment>
<dbReference type="Proteomes" id="UP000419743">
    <property type="component" value="Unassembled WGS sequence"/>
</dbReference>
<dbReference type="Gene3D" id="3.90.1560.10">
    <property type="entry name" value="ComB-like"/>
    <property type="match status" value="1"/>
</dbReference>
<dbReference type="SUPFAM" id="SSF142823">
    <property type="entry name" value="ComB-like"/>
    <property type="match status" value="1"/>
</dbReference>
<dbReference type="EMBL" id="CACRYJ010000032">
    <property type="protein sequence ID" value="VZO37203.1"/>
    <property type="molecule type" value="Genomic_DNA"/>
</dbReference>
<evidence type="ECO:0000256" key="2">
    <source>
        <dbReference type="SAM" id="MobiDB-lite"/>
    </source>
</evidence>
<keyword evidence="3" id="KW-0378">Hydrolase</keyword>